<comment type="function">
    <text evidence="1">Catalyzes the intermembrane transfer of phosphatidylglycerol and phosphatidylinositol.</text>
</comment>
<dbReference type="SMART" id="SM00737">
    <property type="entry name" value="ML"/>
    <property type="match status" value="1"/>
</dbReference>
<evidence type="ECO:0000256" key="6">
    <source>
        <dbReference type="ARBA" id="ARBA00022729"/>
    </source>
</evidence>
<comment type="similarity">
    <text evidence="2">Belongs to the NPC2 family.</text>
</comment>
<protein>
    <recommendedName>
        <fullName evidence="4">Phosphatidylglycerol/phosphatidylinositol transfer protein</fullName>
    </recommendedName>
</protein>
<dbReference type="InterPro" id="IPR014756">
    <property type="entry name" value="Ig_E-set"/>
</dbReference>
<organism evidence="10 11">
    <name type="scientific">Racocetra fulgida</name>
    <dbReference type="NCBI Taxonomy" id="60492"/>
    <lineage>
        <taxon>Eukaryota</taxon>
        <taxon>Fungi</taxon>
        <taxon>Fungi incertae sedis</taxon>
        <taxon>Mucoromycota</taxon>
        <taxon>Glomeromycotina</taxon>
        <taxon>Glomeromycetes</taxon>
        <taxon>Diversisporales</taxon>
        <taxon>Gigasporaceae</taxon>
        <taxon>Racocetra</taxon>
    </lineage>
</organism>
<evidence type="ECO:0000259" key="9">
    <source>
        <dbReference type="SMART" id="SM00737"/>
    </source>
</evidence>
<reference evidence="10" key="1">
    <citation type="submission" date="2021-06" db="EMBL/GenBank/DDBJ databases">
        <authorList>
            <person name="Kallberg Y."/>
            <person name="Tangrot J."/>
            <person name="Rosling A."/>
        </authorList>
    </citation>
    <scope>NUCLEOTIDE SEQUENCE</scope>
    <source>
        <strain evidence="10">IN212</strain>
    </source>
</reference>
<keyword evidence="6 8" id="KW-0732">Signal</keyword>
<dbReference type="SUPFAM" id="SSF81296">
    <property type="entry name" value="E set domains"/>
    <property type="match status" value="1"/>
</dbReference>
<dbReference type="CDD" id="cd00917">
    <property type="entry name" value="PG-PI_TP"/>
    <property type="match status" value="1"/>
</dbReference>
<accession>A0A9N9DM72</accession>
<dbReference type="InterPro" id="IPR039670">
    <property type="entry name" value="NPC2-like"/>
</dbReference>
<dbReference type="InterPro" id="IPR033917">
    <property type="entry name" value="ML_PG-PI_TP"/>
</dbReference>
<dbReference type="PANTHER" id="PTHR11306:SF0">
    <property type="entry name" value="PHOSPHATIDYLGLYCEROL_PHOSPHATIDYLINOSITOL TRANSFER PROTEIN"/>
    <property type="match status" value="1"/>
</dbReference>
<sequence length="174" mass="19980">MLKSFIVIWAFFIVFAHANIINRRNEFVFNEFDDQVLIQFQSPKTTAETIHDCGNADDILQIEYLKIAPDPPEKGHELHISAVGYLSERVLEGSYINLTVKFGMIKLLQKKLDLCEQVEKVDKTCPLERGKQTLEHTVELPKEIPPGKYYVDVQVYTPDNRRIACLKATAAFRP</sequence>
<evidence type="ECO:0000313" key="11">
    <source>
        <dbReference type="Proteomes" id="UP000789396"/>
    </source>
</evidence>
<comment type="subunit">
    <text evidence="3">Monomer.</text>
</comment>
<dbReference type="EMBL" id="CAJVPZ010012488">
    <property type="protein sequence ID" value="CAG8640296.1"/>
    <property type="molecule type" value="Genomic_DNA"/>
</dbReference>
<keyword evidence="5" id="KW-0813">Transport</keyword>
<dbReference type="GO" id="GO:0032934">
    <property type="term" value="F:sterol binding"/>
    <property type="evidence" value="ECO:0007669"/>
    <property type="project" value="InterPro"/>
</dbReference>
<dbReference type="GO" id="GO:0032366">
    <property type="term" value="P:intracellular sterol transport"/>
    <property type="evidence" value="ECO:0007669"/>
    <property type="project" value="InterPro"/>
</dbReference>
<evidence type="ECO:0000256" key="4">
    <source>
        <dbReference type="ARBA" id="ARBA00016056"/>
    </source>
</evidence>
<proteinExistence type="inferred from homology"/>
<gene>
    <name evidence="10" type="ORF">RFULGI_LOCUS8057</name>
</gene>
<dbReference type="PANTHER" id="PTHR11306">
    <property type="entry name" value="NIEMANN PICK TYPE C2 PROTEIN NPC2-RELATED"/>
    <property type="match status" value="1"/>
</dbReference>
<dbReference type="AlphaFoldDB" id="A0A9N9DM72"/>
<dbReference type="OrthoDB" id="6409159at2759"/>
<feature type="domain" description="MD-2-related lipid-recognition" evidence="9">
    <location>
        <begin position="50"/>
        <end position="170"/>
    </location>
</feature>
<evidence type="ECO:0000256" key="7">
    <source>
        <dbReference type="ARBA" id="ARBA00023055"/>
    </source>
</evidence>
<evidence type="ECO:0000256" key="2">
    <source>
        <dbReference type="ARBA" id="ARBA00006370"/>
    </source>
</evidence>
<evidence type="ECO:0000256" key="3">
    <source>
        <dbReference type="ARBA" id="ARBA00011245"/>
    </source>
</evidence>
<evidence type="ECO:0000256" key="5">
    <source>
        <dbReference type="ARBA" id="ARBA00022448"/>
    </source>
</evidence>
<evidence type="ECO:0000313" key="10">
    <source>
        <dbReference type="EMBL" id="CAG8640296.1"/>
    </source>
</evidence>
<evidence type="ECO:0000256" key="8">
    <source>
        <dbReference type="SAM" id="SignalP"/>
    </source>
</evidence>
<dbReference type="InterPro" id="IPR003172">
    <property type="entry name" value="ML_dom"/>
</dbReference>
<comment type="caution">
    <text evidence="10">The sequence shown here is derived from an EMBL/GenBank/DDBJ whole genome shotgun (WGS) entry which is preliminary data.</text>
</comment>
<dbReference type="Proteomes" id="UP000789396">
    <property type="component" value="Unassembled WGS sequence"/>
</dbReference>
<feature type="signal peptide" evidence="8">
    <location>
        <begin position="1"/>
        <end position="18"/>
    </location>
</feature>
<evidence type="ECO:0000256" key="1">
    <source>
        <dbReference type="ARBA" id="ARBA00002053"/>
    </source>
</evidence>
<feature type="chain" id="PRO_5040444326" description="Phosphatidylglycerol/phosphatidylinositol transfer protein" evidence="8">
    <location>
        <begin position="19"/>
        <end position="174"/>
    </location>
</feature>
<keyword evidence="7" id="KW-0445">Lipid transport</keyword>
<dbReference type="Pfam" id="PF02221">
    <property type="entry name" value="E1_DerP2_DerF2"/>
    <property type="match status" value="1"/>
</dbReference>
<keyword evidence="11" id="KW-1185">Reference proteome</keyword>
<dbReference type="Gene3D" id="2.60.40.770">
    <property type="match status" value="1"/>
</dbReference>
<name>A0A9N9DM72_9GLOM</name>